<evidence type="ECO:0000313" key="5">
    <source>
        <dbReference type="EMBL" id="KAK2568103.1"/>
    </source>
</evidence>
<evidence type="ECO:0000256" key="2">
    <source>
        <dbReference type="PROSITE-ProRule" id="PRU00076"/>
    </source>
</evidence>
<dbReference type="SMART" id="SM00209">
    <property type="entry name" value="TSP1"/>
    <property type="match status" value="1"/>
</dbReference>
<dbReference type="CDD" id="cd00054">
    <property type="entry name" value="EGF_CA"/>
    <property type="match status" value="1"/>
</dbReference>
<dbReference type="PROSITE" id="PS50092">
    <property type="entry name" value="TSP1"/>
    <property type="match status" value="1"/>
</dbReference>
<dbReference type="InterPro" id="IPR018097">
    <property type="entry name" value="EGF_Ca-bd_CS"/>
</dbReference>
<dbReference type="InterPro" id="IPR003961">
    <property type="entry name" value="FN3_dom"/>
</dbReference>
<organism evidence="5 6">
    <name type="scientific">Acropora cervicornis</name>
    <name type="common">Staghorn coral</name>
    <dbReference type="NCBI Taxonomy" id="6130"/>
    <lineage>
        <taxon>Eukaryota</taxon>
        <taxon>Metazoa</taxon>
        <taxon>Cnidaria</taxon>
        <taxon>Anthozoa</taxon>
        <taxon>Hexacorallia</taxon>
        <taxon>Scleractinia</taxon>
        <taxon>Astrocoeniina</taxon>
        <taxon>Acroporidae</taxon>
        <taxon>Acropora</taxon>
    </lineage>
</organism>
<evidence type="ECO:0000313" key="6">
    <source>
        <dbReference type="Proteomes" id="UP001249851"/>
    </source>
</evidence>
<reference evidence="5" key="2">
    <citation type="journal article" date="2023" name="Science">
        <title>Genomic signatures of disease resistance in endangered staghorn corals.</title>
        <authorList>
            <person name="Vollmer S.V."/>
            <person name="Selwyn J.D."/>
            <person name="Despard B.A."/>
            <person name="Roesel C.L."/>
        </authorList>
    </citation>
    <scope>NUCLEOTIDE SEQUENCE</scope>
    <source>
        <strain evidence="5">K2</strain>
    </source>
</reference>
<dbReference type="InterPro" id="IPR000742">
    <property type="entry name" value="EGF"/>
</dbReference>
<dbReference type="PANTHER" id="PTHR16897">
    <property type="entry name" value="OS10G0105400 PROTEIN"/>
    <property type="match status" value="1"/>
</dbReference>
<dbReference type="PROSITE" id="PS00010">
    <property type="entry name" value="ASX_HYDROXYL"/>
    <property type="match status" value="1"/>
</dbReference>
<feature type="signal peptide" evidence="3">
    <location>
        <begin position="1"/>
        <end position="22"/>
    </location>
</feature>
<dbReference type="SUPFAM" id="SSF49265">
    <property type="entry name" value="Fibronectin type III"/>
    <property type="match status" value="4"/>
</dbReference>
<dbReference type="EMBL" id="JARQWQ010000013">
    <property type="protein sequence ID" value="KAK2568103.1"/>
    <property type="molecule type" value="Genomic_DNA"/>
</dbReference>
<dbReference type="InterPro" id="IPR036116">
    <property type="entry name" value="FN3_sf"/>
</dbReference>
<dbReference type="InterPro" id="IPR001881">
    <property type="entry name" value="EGF-like_Ca-bd_dom"/>
</dbReference>
<accession>A0AAD9QVG3</accession>
<evidence type="ECO:0000256" key="3">
    <source>
        <dbReference type="SAM" id="SignalP"/>
    </source>
</evidence>
<dbReference type="InterPro" id="IPR013783">
    <property type="entry name" value="Ig-like_fold"/>
</dbReference>
<evidence type="ECO:0000259" key="4">
    <source>
        <dbReference type="PROSITE" id="PS50026"/>
    </source>
</evidence>
<dbReference type="InterPro" id="IPR036383">
    <property type="entry name" value="TSP1_rpt_sf"/>
</dbReference>
<feature type="chain" id="PRO_5041921367" evidence="3">
    <location>
        <begin position="23"/>
        <end position="2740"/>
    </location>
</feature>
<dbReference type="Gene3D" id="2.60.40.10">
    <property type="entry name" value="Immunoglobulins"/>
    <property type="match status" value="1"/>
</dbReference>
<dbReference type="Proteomes" id="UP001249851">
    <property type="component" value="Unassembled WGS sequence"/>
</dbReference>
<dbReference type="SMART" id="SM00179">
    <property type="entry name" value="EGF_CA"/>
    <property type="match status" value="1"/>
</dbReference>
<dbReference type="PROSITE" id="PS50026">
    <property type="entry name" value="EGF_3"/>
    <property type="match status" value="1"/>
</dbReference>
<dbReference type="PANTHER" id="PTHR16897:SF2">
    <property type="entry name" value="OS03G0226600 PROTEIN"/>
    <property type="match status" value="1"/>
</dbReference>
<feature type="domain" description="EGF-like" evidence="4">
    <location>
        <begin position="116"/>
        <end position="152"/>
    </location>
</feature>
<reference evidence="5" key="1">
    <citation type="journal article" date="2023" name="G3 (Bethesda)">
        <title>Whole genome assembly and annotation of the endangered Caribbean coral Acropora cervicornis.</title>
        <authorList>
            <person name="Selwyn J.D."/>
            <person name="Vollmer S.V."/>
        </authorList>
    </citation>
    <scope>NUCLEOTIDE SEQUENCE</scope>
    <source>
        <strain evidence="5">K2</strain>
    </source>
</reference>
<keyword evidence="6" id="KW-1185">Reference proteome</keyword>
<dbReference type="InterPro" id="IPR000152">
    <property type="entry name" value="EGF-type_Asp/Asn_hydroxyl_site"/>
</dbReference>
<keyword evidence="3" id="KW-0732">Signal</keyword>
<gene>
    <name evidence="5" type="ORF">P5673_008037</name>
</gene>
<dbReference type="InterPro" id="IPR000884">
    <property type="entry name" value="TSP1_rpt"/>
</dbReference>
<comment type="caution">
    <text evidence="5">The sequence shown here is derived from an EMBL/GenBank/DDBJ whole genome shotgun (WGS) entry which is preliminary data.</text>
</comment>
<dbReference type="SUPFAM" id="SSF82895">
    <property type="entry name" value="TSP-1 type 1 repeat"/>
    <property type="match status" value="1"/>
</dbReference>
<dbReference type="PROSITE" id="PS01187">
    <property type="entry name" value="EGF_CA"/>
    <property type="match status" value="1"/>
</dbReference>
<comment type="caution">
    <text evidence="2">Lacks conserved residue(s) required for the propagation of feature annotation.</text>
</comment>
<dbReference type="Gene3D" id="2.10.25.10">
    <property type="entry name" value="Laminin"/>
    <property type="match status" value="1"/>
</dbReference>
<keyword evidence="1" id="KW-1015">Disulfide bond</keyword>
<evidence type="ECO:0000256" key="1">
    <source>
        <dbReference type="ARBA" id="ARBA00023157"/>
    </source>
</evidence>
<protein>
    <submittedName>
        <fullName evidence="5">Protocadherin Fat 4</fullName>
    </submittedName>
</protein>
<dbReference type="SMART" id="SM00060">
    <property type="entry name" value="FN3"/>
    <property type="match status" value="5"/>
</dbReference>
<dbReference type="GO" id="GO:0005509">
    <property type="term" value="F:calcium ion binding"/>
    <property type="evidence" value="ECO:0007669"/>
    <property type="project" value="InterPro"/>
</dbReference>
<name>A0AAD9QVG3_ACRCE</name>
<sequence length="2740" mass="297698">MRMNALLVFCLVLIFCIRNTKSWRRRRRRSPPPCSARNCVVSQWSSWGSCSNQCGTSGVQRRTRSQTSAAVCGGTCPYHMTETRACNRNNCHNGGTPHSSGCSCRAGYRGTCCDGDINECLTSPCQHTCTNTFGSYTCQCNSCYTKRGTRCELRRCKISGSCYSYGSVNPNNQCQDCQSSNKGAWTNNNALSCSDNKACTRNDRCSGGTCAGTPFTCLSCEVCANDACSIKAGWCVIQDGGARKCFRHGTLRPGYPCQQCDSNNNNRWTSNNNLRCSDNNLRTKDDRCVSGTCVGTPYNCLSCETHDGSSCPLKPGYCVIMNGGQRTCYAANQYRPGNNCQWCKTSTSTSTWTNRQGAACNDGNQCTRGDTCQNGQCTATPFTCNSLCQYCNGNSCSLKTGFGFTGVCTCKIGGQDYNHQAINPSNQCQWCDLYDATARANSAWSNRPAVPCNDQNACTKQDTCNSGSCQGQGYSCQSSYPSSSCIKTSVCVGDGTCRSIMRASGTICRPATDKCDRPERCDGKLGTCPGAIRDKINITTGTAQFMDQSFQSVTSYQHLTNKLYLRLDGFSVTCGSLTLKWFLFPSSSSCSASSAVNGTFLNSNTQQTVTGFNLQDDNNYKVSIQAQDMRSNTGHLVCSGIIIIDTSKPKGGWVHDGPGADLSYQSSKLLKVNWGGVQTRHGVSKYMWKVLVTPFRTNQSNDLMPFTSVNLQTSAAATFNSITDGSKIKFVIRAFTKAGLYSDLTSDGVIIDTSAPLAGNAYDGNQMGVDMKYAKWTSTFSANWDRFIDPHSHIARYAWAVQRQGAGLITTFRTTALNRSSTAANLNLVSEERYCAVVRGYNEAGLFSQITSDCLLIDQDPPQAGYINDGHHSDVDYQSEDTMIAANWNGFTDGNTGSGIKEYKYQITDNNGGIVVSWTSTGNITNITHNGLALKNNTKYFVTVRAIDMVGLSTDVRTDGVIVDTTHPVFTGEVVVTGVEDVINGTACVYVPSISSVTVKWVGFSDVHSGLRRYEWAIIPSDKLPSNSDFTLVPGHNLRTSATFQNLALSEGKGYYVIIRAFNGAKLYKDASSVIMIPDATPPSPGRVFDGPTTQEDIDYQADVKHVYGSWTNFPEPNTAVKQYYYAVGSCLNGNYHVTANGFFKLVPPTATSFTLANLTLVNGQRYCIKIKAENKAGLFSSEISSNGFVTDVTPPNIQTAEVNDGSMGTDIDYQDNSTAMSAQWKGFKDSESQIHHYDYGISRSRGGVMDVVPLTNAGLNTSFTVNGLSLSDDVYYVTVCAVNNAHLKKCLSSDGVLIDFSPPSHGVVHDGILEPDIRYQSSLKSMAANWEGIWDLESGIEKFEWSIGTSGSDKTSIQGFTDVGLSTHVKSKADLNLLSGTKYYVHLKVTNQAGSVRELASDGVIADGSPPIPNTIYAGFDSKDDWRYSDTESAFYSASASAIAVYWNKFSEPESEVWYYKWAIGTSKCATQIQPLINIGRLNYANTTMSDLVFTPGVKYYITVISRNRAGLVSRSCSDALVFDNTPPYQGIVYMGESPLGKTGNKTFISDTDRTISWRGFKDRETGISMCSISVTDQSGQIIFLESKNTSSGNISLPRNVTLLQGNSYNVNVNCSNNAGLAALSSIAFKVDNTPPVPRGPIILGVSRDNTSQYQASTESVTATWQPFIELESGVQNYQFAIGTQPSLDDIVRFENVGLATQVVRNDLRLSHGNTYYITVIATNFVGLSSNLSSLQLVIDTTPPHASNNSVNDGITGQDIDYFPPTMAPSARWDNITDHESGILESKYCIGTKPRGCQIETTTSVGANKSFSCRECRANHGEKIFVTIHTTNRAGLSVTRSSNGMLLDATPPRMGDVIDGSHVTAVDYNIVLEKWNVSMTWFGVEDDESGVRSCEWAIEGSDGSRLIQTDASNHSAYRQRKVFSIAQTYKDMGFLRGVTYRNLLICWNKASLNSTARSNGFRVESIWPIPTTVRDGTSQSVDLNYTTSTSVVGAHWDSFHDDASEPIIDYQWAIGTTPANDDVMGFTSVGLGTSIEKDLAPNAPGLDILVDGHTYYSTVKAITASGLSSVASSNGFIVDPSPPVIAEVLTSHEVTDQKTGSIEIRISWKGMEDTESGVTSIKYCFETTPLTCVGGSIAAEASNIGTISSFVPRLDEKYYATVVVQNGAGLISVKSSSKTIFDVTPPALGTVIDGLYQDIDFTDSTNSFSLLWKGFEDKESGISSCSWSLIEQSASHNSSAFGNDTLLLTESVEIRGDLTRGNLSLVPGARYVSKIACTNGDGFSSTSSSNGVIVDTTPPSPGLVHDGSSLTSDVQFQSSTSAVEAAWEPFRDQESGVINYRWGIGTSPDFTDVMNFTDVGMATMVRKENLTLTQGMRYYVTVEATNGARMTSHGWSDGFLVDVSRPELTELSRGPSMWLPHGNKLQASWKSRDLESNIVKTEFCVGTVPVGCQVKSMTELSLNSTNVTCDDCQLHHQGTYYVTVRVTNGAGASTLRTTEKVKVDFTPPFIADVIPVTEVTHCITNCMLTANVTFFGDEETGVRSCNYAIKNSTHFITNYTNNGLNNKIEAQSLHLVPGEKYYVTARCENNAGLVAEKVSTIPVMVDDTPPTKGSVIVSPDRTHDVFGIHLSCHLFNRTLRAHWYGFNDDESGIDGFRVAVGKKPNTTDIFPFHEVGITTNATLPLNNVTGLYDGDIVYVRVQSRNLAGLTTESTSPPTRLISADTDEYLVEGDFFCLNV</sequence>
<proteinExistence type="predicted"/>
<keyword evidence="2" id="KW-0245">EGF-like domain</keyword>